<evidence type="ECO:0000256" key="1">
    <source>
        <dbReference type="SAM" id="MobiDB-lite"/>
    </source>
</evidence>
<feature type="region of interest" description="Disordered" evidence="1">
    <location>
        <begin position="54"/>
        <end position="97"/>
    </location>
</feature>
<name>A0A644ZVN6_9ZZZZ</name>
<protein>
    <submittedName>
        <fullName evidence="2">Uncharacterized protein</fullName>
    </submittedName>
</protein>
<feature type="region of interest" description="Disordered" evidence="1">
    <location>
        <begin position="1"/>
        <end position="30"/>
    </location>
</feature>
<reference evidence="2" key="1">
    <citation type="submission" date="2019-08" db="EMBL/GenBank/DDBJ databases">
        <authorList>
            <person name="Kucharzyk K."/>
            <person name="Murdoch R.W."/>
            <person name="Higgins S."/>
            <person name="Loffler F."/>
        </authorList>
    </citation>
    <scope>NUCLEOTIDE SEQUENCE</scope>
</reference>
<evidence type="ECO:0000313" key="2">
    <source>
        <dbReference type="EMBL" id="MPM45030.1"/>
    </source>
</evidence>
<accession>A0A644ZVN6</accession>
<feature type="compositionally biased region" description="Basic and acidic residues" evidence="1">
    <location>
        <begin position="13"/>
        <end position="22"/>
    </location>
</feature>
<dbReference type="AlphaFoldDB" id="A0A644ZVN6"/>
<gene>
    <name evidence="2" type="ORF">SDC9_91715</name>
</gene>
<dbReference type="EMBL" id="VSSQ01010717">
    <property type="protein sequence ID" value="MPM45030.1"/>
    <property type="molecule type" value="Genomic_DNA"/>
</dbReference>
<comment type="caution">
    <text evidence="2">The sequence shown here is derived from an EMBL/GenBank/DDBJ whole genome shotgun (WGS) entry which is preliminary data.</text>
</comment>
<proteinExistence type="predicted"/>
<sequence>MRTFTAGLPNNKEGVDSDHDKTGASGAYRGEAAAQLRPRAGGRGRRCAVSGLRIGGAGHSFRPPAGERGADAGRGRPAGALFIPGVSPGPLSDEKRL</sequence>
<organism evidence="2">
    <name type="scientific">bioreactor metagenome</name>
    <dbReference type="NCBI Taxonomy" id="1076179"/>
    <lineage>
        <taxon>unclassified sequences</taxon>
        <taxon>metagenomes</taxon>
        <taxon>ecological metagenomes</taxon>
    </lineage>
</organism>